<evidence type="ECO:0008006" key="4">
    <source>
        <dbReference type="Google" id="ProtNLM"/>
    </source>
</evidence>
<feature type="region of interest" description="Disordered" evidence="1">
    <location>
        <begin position="1"/>
        <end position="209"/>
    </location>
</feature>
<evidence type="ECO:0000313" key="3">
    <source>
        <dbReference type="Proteomes" id="UP000037020"/>
    </source>
</evidence>
<dbReference type="EMBL" id="LGUT01001384">
    <property type="protein sequence ID" value="KOG89039.1"/>
    <property type="molecule type" value="Genomic_DNA"/>
</dbReference>
<feature type="compositionally biased region" description="Low complexity" evidence="1">
    <location>
        <begin position="9"/>
        <end position="37"/>
    </location>
</feature>
<evidence type="ECO:0000313" key="2">
    <source>
        <dbReference type="EMBL" id="KOG89039.1"/>
    </source>
</evidence>
<protein>
    <recommendedName>
        <fullName evidence="4">5,6-dimethylbenzimidazole synthase</fullName>
    </recommendedName>
</protein>
<sequence length="209" mass="20895">MTDTGQIPGEGQPGNAGAQPGQPHPADAAAPAPAGAPRVSLPGRPAHAPSTYAFLAGPDAVEEGAGDLDGSLDGGMDEDDLLLMPGAQGAWTENPPAGPAPTPRGSTHETGGRDTASVEYGAVRDSRPTAPPTPPRRPLHMGPPVPDTSGGVVRSLADRGPAAGPRNVPPVRHPGPPTAGPEYLDVPRDGADHGPRLGEVPPQAGAWDA</sequence>
<feature type="compositionally biased region" description="Pro residues" evidence="1">
    <location>
        <begin position="167"/>
        <end position="179"/>
    </location>
</feature>
<evidence type="ECO:0000256" key="1">
    <source>
        <dbReference type="SAM" id="MobiDB-lite"/>
    </source>
</evidence>
<proteinExistence type="predicted"/>
<dbReference type="Proteomes" id="UP000037020">
    <property type="component" value="Unassembled WGS sequence"/>
</dbReference>
<reference evidence="2 3" key="1">
    <citation type="submission" date="2015-07" db="EMBL/GenBank/DDBJ databases">
        <authorList>
            <person name="Ju K.-S."/>
            <person name="Doroghazi J.R."/>
            <person name="Metcalf W.W."/>
        </authorList>
    </citation>
    <scope>NUCLEOTIDE SEQUENCE [LARGE SCALE GENOMIC DNA]</scope>
    <source>
        <strain evidence="2 3">NRRL B-3589</strain>
    </source>
</reference>
<feature type="compositionally biased region" description="Pro residues" evidence="1">
    <location>
        <begin position="129"/>
        <end position="146"/>
    </location>
</feature>
<feature type="non-terminal residue" evidence="2">
    <location>
        <position position="209"/>
    </location>
</feature>
<organism evidence="2 3">
    <name type="scientific">Streptomyces varsoviensis</name>
    <dbReference type="NCBI Taxonomy" id="67373"/>
    <lineage>
        <taxon>Bacteria</taxon>
        <taxon>Bacillati</taxon>
        <taxon>Actinomycetota</taxon>
        <taxon>Actinomycetes</taxon>
        <taxon>Kitasatosporales</taxon>
        <taxon>Streptomycetaceae</taxon>
        <taxon>Streptomyces</taxon>
    </lineage>
</organism>
<gene>
    <name evidence="2" type="ORF">ADK38_16440</name>
</gene>
<name>A0ABR5J6K2_9ACTN</name>
<keyword evidence="3" id="KW-1185">Reference proteome</keyword>
<comment type="caution">
    <text evidence="2">The sequence shown here is derived from an EMBL/GenBank/DDBJ whole genome shotgun (WGS) entry which is preliminary data.</text>
</comment>
<accession>A0ABR5J6K2</accession>
<feature type="compositionally biased region" description="Basic and acidic residues" evidence="1">
    <location>
        <begin position="185"/>
        <end position="196"/>
    </location>
</feature>